<proteinExistence type="inferred from homology"/>
<dbReference type="GO" id="GO:0006635">
    <property type="term" value="P:fatty acid beta-oxidation"/>
    <property type="evidence" value="ECO:0007669"/>
    <property type="project" value="InterPro"/>
</dbReference>
<feature type="repeat" description="Solcar" evidence="9">
    <location>
        <begin position="5"/>
        <end position="94"/>
    </location>
</feature>
<evidence type="ECO:0000256" key="10">
    <source>
        <dbReference type="RuleBase" id="RU000488"/>
    </source>
</evidence>
<dbReference type="Proteomes" id="UP000323000">
    <property type="component" value="Chromosome 3"/>
</dbReference>
<comment type="similarity">
    <text evidence="2 10">Belongs to the mitochondrial carrier (TC 2.A.29) family.</text>
</comment>
<evidence type="ECO:0000256" key="2">
    <source>
        <dbReference type="ARBA" id="ARBA00006375"/>
    </source>
</evidence>
<evidence type="ECO:0000256" key="3">
    <source>
        <dbReference type="ARBA" id="ARBA00022448"/>
    </source>
</evidence>
<dbReference type="EMBL" id="VAHF01000003">
    <property type="protein sequence ID" value="TXG65524.1"/>
    <property type="molecule type" value="Genomic_DNA"/>
</dbReference>
<dbReference type="SUPFAM" id="SSF103506">
    <property type="entry name" value="Mitochondrial carrier"/>
    <property type="match status" value="2"/>
</dbReference>
<reference evidence="12" key="1">
    <citation type="journal article" date="2019" name="Gigascience">
        <title>De novo genome assembly of the endangered Acer yangbiense, a plant species with extremely small populations endemic to Yunnan Province, China.</title>
        <authorList>
            <person name="Yang J."/>
            <person name="Wariss H.M."/>
            <person name="Tao L."/>
            <person name="Zhang R."/>
            <person name="Yun Q."/>
            <person name="Hollingsworth P."/>
            <person name="Dao Z."/>
            <person name="Luo G."/>
            <person name="Guo H."/>
            <person name="Ma Y."/>
            <person name="Sun W."/>
        </authorList>
    </citation>
    <scope>NUCLEOTIDE SEQUENCE [LARGE SCALE GENOMIC DNA]</scope>
    <source>
        <strain evidence="12">cv. Malutang</strain>
    </source>
</reference>
<comment type="subcellular location">
    <subcellularLocation>
        <location evidence="1">Peroxisome membrane</location>
        <topology evidence="1">Multi-pass membrane protein</topology>
    </subcellularLocation>
</comment>
<dbReference type="InterPro" id="IPR045900">
    <property type="entry name" value="Peroxisomal_Ade_carrier"/>
</dbReference>
<evidence type="ECO:0000256" key="6">
    <source>
        <dbReference type="ARBA" id="ARBA00022989"/>
    </source>
</evidence>
<name>A0A5C7I8Q8_9ROSI</name>
<keyword evidence="4 9" id="KW-0812">Transmembrane</keyword>
<protein>
    <recommendedName>
        <fullName evidence="13">Peroxisomal adenine nucleotide carrier 1</fullName>
    </recommendedName>
</protein>
<dbReference type="GO" id="GO:0005347">
    <property type="term" value="F:ATP transmembrane transporter activity"/>
    <property type="evidence" value="ECO:0007669"/>
    <property type="project" value="InterPro"/>
</dbReference>
<keyword evidence="3 10" id="KW-0813">Transport</keyword>
<evidence type="ECO:0000256" key="1">
    <source>
        <dbReference type="ARBA" id="ARBA00004585"/>
    </source>
</evidence>
<dbReference type="OrthoDB" id="446044at2759"/>
<dbReference type="InterPro" id="IPR023395">
    <property type="entry name" value="MCP_dom_sf"/>
</dbReference>
<dbReference type="InterPro" id="IPR018108">
    <property type="entry name" value="MCP_transmembrane"/>
</dbReference>
<dbReference type="GO" id="GO:0015217">
    <property type="term" value="F:ADP transmembrane transporter activity"/>
    <property type="evidence" value="ECO:0007669"/>
    <property type="project" value="InterPro"/>
</dbReference>
<sequence length="347" mass="37777">MGVDLESITEATSGAIGSLLSTTLLYPLDTCKTRYQAEARAHGQQKYRNLSDVFWEAISTGQVVSLYQGLGTKNLQSFISQFVYFYGYSYFKRLYTEKSGSKSIGTSANLVIAAAAGACTAIVTQERIEGESIASDQTTVSSVGNWNIDTEIVPLDTASSRMQTSAFGKSKGLWKTLTEGTWGDAFDGLGISLLLTSNPAIQYTVFDQLKRRLLKEKQDEAGKGASPVALSALTAFGLGAVSKSIATFLTYPAIRCKVMIQAADPNEDETETARPRARKTLPGVAHAIFKREGILGFFKGLHAQILKTVLSSALLLMIKEKLTRTTWVLILAIRRYLLLTRGRLKSA</sequence>
<keyword evidence="12" id="KW-1185">Reference proteome</keyword>
<gene>
    <name evidence="11" type="ORF">EZV62_006799</name>
</gene>
<evidence type="ECO:0008006" key="13">
    <source>
        <dbReference type="Google" id="ProtNLM"/>
    </source>
</evidence>
<evidence type="ECO:0000313" key="12">
    <source>
        <dbReference type="Proteomes" id="UP000323000"/>
    </source>
</evidence>
<evidence type="ECO:0000256" key="9">
    <source>
        <dbReference type="PROSITE-ProRule" id="PRU00282"/>
    </source>
</evidence>
<accession>A0A5C7I8Q8</accession>
<dbReference type="PANTHER" id="PTHR46650:SF4">
    <property type="entry name" value="PEROXISOMAL ADENINE NUCLEOTIDE CARRIER 1"/>
    <property type="match status" value="1"/>
</dbReference>
<dbReference type="GO" id="GO:0005778">
    <property type="term" value="C:peroxisomal membrane"/>
    <property type="evidence" value="ECO:0007669"/>
    <property type="project" value="UniProtKB-SubCell"/>
</dbReference>
<keyword evidence="8" id="KW-0576">Peroxisome</keyword>
<evidence type="ECO:0000256" key="4">
    <source>
        <dbReference type="ARBA" id="ARBA00022692"/>
    </source>
</evidence>
<evidence type="ECO:0000256" key="7">
    <source>
        <dbReference type="ARBA" id="ARBA00023136"/>
    </source>
</evidence>
<keyword evidence="7 9" id="KW-0472">Membrane</keyword>
<keyword evidence="6" id="KW-1133">Transmembrane helix</keyword>
<dbReference type="Gene3D" id="1.50.40.10">
    <property type="entry name" value="Mitochondrial carrier domain"/>
    <property type="match status" value="2"/>
</dbReference>
<dbReference type="Pfam" id="PF00153">
    <property type="entry name" value="Mito_carr"/>
    <property type="match status" value="2"/>
</dbReference>
<organism evidence="11 12">
    <name type="scientific">Acer yangbiense</name>
    <dbReference type="NCBI Taxonomy" id="1000413"/>
    <lineage>
        <taxon>Eukaryota</taxon>
        <taxon>Viridiplantae</taxon>
        <taxon>Streptophyta</taxon>
        <taxon>Embryophyta</taxon>
        <taxon>Tracheophyta</taxon>
        <taxon>Spermatophyta</taxon>
        <taxon>Magnoliopsida</taxon>
        <taxon>eudicotyledons</taxon>
        <taxon>Gunneridae</taxon>
        <taxon>Pentapetalae</taxon>
        <taxon>rosids</taxon>
        <taxon>malvids</taxon>
        <taxon>Sapindales</taxon>
        <taxon>Sapindaceae</taxon>
        <taxon>Hippocastanoideae</taxon>
        <taxon>Acereae</taxon>
        <taxon>Acer</taxon>
    </lineage>
</organism>
<comment type="caution">
    <text evidence="11">The sequence shown here is derived from an EMBL/GenBank/DDBJ whole genome shotgun (WGS) entry which is preliminary data.</text>
</comment>
<evidence type="ECO:0000256" key="5">
    <source>
        <dbReference type="ARBA" id="ARBA00022737"/>
    </source>
</evidence>
<dbReference type="AlphaFoldDB" id="A0A5C7I8Q8"/>
<evidence type="ECO:0000256" key="8">
    <source>
        <dbReference type="ARBA" id="ARBA00023140"/>
    </source>
</evidence>
<dbReference type="PANTHER" id="PTHR46650">
    <property type="entry name" value="PEROXISOMAL ADENINE NUCLEOTIDE TRANSPORTER 1"/>
    <property type="match status" value="1"/>
</dbReference>
<dbReference type="PROSITE" id="PS50920">
    <property type="entry name" value="SOLCAR"/>
    <property type="match status" value="2"/>
</dbReference>
<evidence type="ECO:0000313" key="11">
    <source>
        <dbReference type="EMBL" id="TXG65524.1"/>
    </source>
</evidence>
<dbReference type="GO" id="GO:0007031">
    <property type="term" value="P:peroxisome organization"/>
    <property type="evidence" value="ECO:0007669"/>
    <property type="project" value="TreeGrafter"/>
</dbReference>
<feature type="repeat" description="Solcar" evidence="9">
    <location>
        <begin position="230"/>
        <end position="325"/>
    </location>
</feature>
<keyword evidence="5" id="KW-0677">Repeat</keyword>